<comment type="catalytic activity">
    <reaction evidence="16 17 18">
        <text>UDP-N-acetyl-alpha-D-muramoyl-L-alanine + D-glutamate + ATP = UDP-N-acetyl-alpha-D-muramoyl-L-alanyl-D-glutamate + ADP + phosphate + H(+)</text>
        <dbReference type="Rhea" id="RHEA:16429"/>
        <dbReference type="ChEBI" id="CHEBI:15378"/>
        <dbReference type="ChEBI" id="CHEBI:29986"/>
        <dbReference type="ChEBI" id="CHEBI:30616"/>
        <dbReference type="ChEBI" id="CHEBI:43474"/>
        <dbReference type="ChEBI" id="CHEBI:83898"/>
        <dbReference type="ChEBI" id="CHEBI:83900"/>
        <dbReference type="ChEBI" id="CHEBI:456216"/>
        <dbReference type="EC" id="6.3.2.9"/>
    </reaction>
</comment>
<keyword evidence="22" id="KW-1185">Reference proteome</keyword>
<dbReference type="GO" id="GO:0005524">
    <property type="term" value="F:ATP binding"/>
    <property type="evidence" value="ECO:0007669"/>
    <property type="project" value="UniProtKB-UniRule"/>
</dbReference>
<dbReference type="SUPFAM" id="SSF51984">
    <property type="entry name" value="MurCD N-terminal domain"/>
    <property type="match status" value="1"/>
</dbReference>
<dbReference type="SUPFAM" id="SSF53244">
    <property type="entry name" value="MurD-like peptide ligases, peptide-binding domain"/>
    <property type="match status" value="1"/>
</dbReference>
<feature type="domain" description="Mur ligase central" evidence="20">
    <location>
        <begin position="113"/>
        <end position="294"/>
    </location>
</feature>
<dbReference type="Pfam" id="PF21799">
    <property type="entry name" value="MurD-like_N"/>
    <property type="match status" value="1"/>
</dbReference>
<dbReference type="InterPro" id="IPR013221">
    <property type="entry name" value="Mur_ligase_cen"/>
</dbReference>
<dbReference type="InterPro" id="IPR036565">
    <property type="entry name" value="Mur-like_cat_sf"/>
</dbReference>
<gene>
    <name evidence="17 21" type="primary">murD</name>
    <name evidence="21" type="ORF">AMURIS_04662</name>
</gene>
<accession>A0A2K4ZN61</accession>
<dbReference type="AlphaFoldDB" id="A0A2K4ZN61"/>
<keyword evidence="13 17" id="KW-0961">Cell wall biogenesis/degradation</keyword>
<dbReference type="EMBL" id="OFSM01000034">
    <property type="protein sequence ID" value="SOY31913.1"/>
    <property type="molecule type" value="Genomic_DNA"/>
</dbReference>
<keyword evidence="9 17" id="KW-0547">Nucleotide-binding</keyword>
<evidence type="ECO:0000256" key="1">
    <source>
        <dbReference type="ARBA" id="ARBA00002734"/>
    </source>
</evidence>
<evidence type="ECO:0000256" key="17">
    <source>
        <dbReference type="HAMAP-Rule" id="MF_00639"/>
    </source>
</evidence>
<dbReference type="PANTHER" id="PTHR43692">
    <property type="entry name" value="UDP-N-ACETYLMURAMOYLALANINE--D-GLUTAMATE LIGASE"/>
    <property type="match status" value="1"/>
</dbReference>
<evidence type="ECO:0000256" key="4">
    <source>
        <dbReference type="ARBA" id="ARBA00010416"/>
    </source>
</evidence>
<dbReference type="EC" id="6.3.2.9" evidence="5 17"/>
<keyword evidence="11 17" id="KW-0133">Cell shape</keyword>
<dbReference type="Gene3D" id="3.40.50.720">
    <property type="entry name" value="NAD(P)-binding Rossmann-like Domain"/>
    <property type="match status" value="1"/>
</dbReference>
<dbReference type="InterPro" id="IPR004101">
    <property type="entry name" value="Mur_ligase_C"/>
</dbReference>
<comment type="subcellular location">
    <subcellularLocation>
        <location evidence="2 17 18">Cytoplasm</location>
    </subcellularLocation>
</comment>
<keyword evidence="17 18" id="KW-0132">Cell division</keyword>
<dbReference type="RefSeq" id="WP_330406202.1">
    <property type="nucleotide sequence ID" value="NZ_JANJZD010000036.1"/>
</dbReference>
<evidence type="ECO:0000256" key="14">
    <source>
        <dbReference type="ARBA" id="ARBA00030398"/>
    </source>
</evidence>
<evidence type="ECO:0000256" key="10">
    <source>
        <dbReference type="ARBA" id="ARBA00022840"/>
    </source>
</evidence>
<feature type="domain" description="Mur ligase C-terminal" evidence="19">
    <location>
        <begin position="316"/>
        <end position="430"/>
    </location>
</feature>
<evidence type="ECO:0000256" key="9">
    <source>
        <dbReference type="ARBA" id="ARBA00022741"/>
    </source>
</evidence>
<evidence type="ECO:0000256" key="6">
    <source>
        <dbReference type="ARBA" id="ARBA00015655"/>
    </source>
</evidence>
<protein>
    <recommendedName>
        <fullName evidence="6 17">UDP-N-acetylmuramoylalanine--D-glutamate ligase</fullName>
        <ecNumber evidence="5 17">6.3.2.9</ecNumber>
    </recommendedName>
    <alternativeName>
        <fullName evidence="15 17">D-glutamic acid-adding enzyme</fullName>
    </alternativeName>
    <alternativeName>
        <fullName evidence="14 17">UDP-N-acetylmuramoyl-L-alanyl-D-glutamate synthetase</fullName>
    </alternativeName>
</protein>
<organism evidence="21 22">
    <name type="scientific">Acetatifactor muris</name>
    <dbReference type="NCBI Taxonomy" id="879566"/>
    <lineage>
        <taxon>Bacteria</taxon>
        <taxon>Bacillati</taxon>
        <taxon>Bacillota</taxon>
        <taxon>Clostridia</taxon>
        <taxon>Lachnospirales</taxon>
        <taxon>Lachnospiraceae</taxon>
        <taxon>Acetatifactor</taxon>
    </lineage>
</organism>
<feature type="binding site" evidence="17">
    <location>
        <begin position="115"/>
        <end position="121"/>
    </location>
    <ligand>
        <name>ATP</name>
        <dbReference type="ChEBI" id="CHEBI:30616"/>
    </ligand>
</feature>
<keyword evidence="12 17" id="KW-0573">Peptidoglycan synthesis</keyword>
<evidence type="ECO:0000256" key="7">
    <source>
        <dbReference type="ARBA" id="ARBA00022490"/>
    </source>
</evidence>
<dbReference type="Pfam" id="PF08245">
    <property type="entry name" value="Mur_ligase_M"/>
    <property type="match status" value="1"/>
</dbReference>
<dbReference type="InterPro" id="IPR036615">
    <property type="entry name" value="Mur_ligase_C_dom_sf"/>
</dbReference>
<dbReference type="Pfam" id="PF02875">
    <property type="entry name" value="Mur_ligase_C"/>
    <property type="match status" value="1"/>
</dbReference>
<keyword evidence="17 18" id="KW-0131">Cell cycle</keyword>
<dbReference type="NCBIfam" id="TIGR01087">
    <property type="entry name" value="murD"/>
    <property type="match status" value="1"/>
</dbReference>
<reference evidence="21 22" key="1">
    <citation type="submission" date="2018-01" db="EMBL/GenBank/DDBJ databases">
        <authorList>
            <person name="Gaut B.S."/>
            <person name="Morton B.R."/>
            <person name="Clegg M.T."/>
            <person name="Duvall M.R."/>
        </authorList>
    </citation>
    <scope>NUCLEOTIDE SEQUENCE [LARGE SCALE GENOMIC DNA]</scope>
    <source>
        <strain evidence="21">GP69</strain>
    </source>
</reference>
<dbReference type="GO" id="GO:0005737">
    <property type="term" value="C:cytoplasm"/>
    <property type="evidence" value="ECO:0007669"/>
    <property type="project" value="UniProtKB-SubCell"/>
</dbReference>
<dbReference type="GO" id="GO:0071555">
    <property type="term" value="P:cell wall organization"/>
    <property type="evidence" value="ECO:0007669"/>
    <property type="project" value="UniProtKB-KW"/>
</dbReference>
<dbReference type="GO" id="GO:0009252">
    <property type="term" value="P:peptidoglycan biosynthetic process"/>
    <property type="evidence" value="ECO:0007669"/>
    <property type="project" value="UniProtKB-UniRule"/>
</dbReference>
<dbReference type="GO" id="GO:0051301">
    <property type="term" value="P:cell division"/>
    <property type="evidence" value="ECO:0007669"/>
    <property type="project" value="UniProtKB-KW"/>
</dbReference>
<dbReference type="Gene3D" id="3.40.1190.10">
    <property type="entry name" value="Mur-like, catalytic domain"/>
    <property type="match status" value="1"/>
</dbReference>
<comment type="pathway">
    <text evidence="3 17 18">Cell wall biogenesis; peptidoglycan biosynthesis.</text>
</comment>
<evidence type="ECO:0000256" key="8">
    <source>
        <dbReference type="ARBA" id="ARBA00022598"/>
    </source>
</evidence>
<keyword evidence="8 17" id="KW-0436">Ligase</keyword>
<evidence type="ECO:0000313" key="21">
    <source>
        <dbReference type="EMBL" id="SOY31913.1"/>
    </source>
</evidence>
<proteinExistence type="inferred from homology"/>
<dbReference type="Gene3D" id="3.90.190.20">
    <property type="entry name" value="Mur ligase, C-terminal domain"/>
    <property type="match status" value="1"/>
</dbReference>
<dbReference type="HAMAP" id="MF_00639">
    <property type="entry name" value="MurD"/>
    <property type="match status" value="1"/>
</dbReference>
<sequence length="454" mass="49660">MRDGEKCLVIGSGISGIGSAGLLEHMGAEVVLYDSNEKLTEEKMRALLPEGSRAVCVAGKLPESAAKEMKTVVLSPGVPVDIPLVKALRENGAVVIGEIELGFRKEKGRVAAITGTNGKTTTTTLVGEIMKAHLGEERTFVVGNIGNPYTSECRKTAEDTVTVGEISSFQLETIREFHPAVSAILNITPDHLNRHHTMEAYVAAKENIAVNQTKDDICVLNYENEYTRAFGERCPARVVYFSSVHKLENGYYLKGDKVVKAVEGQDAEVLDIHRDMNLVGLCNVENVMAAIAVAEGMGVPMETILGVIRTFHAVEHRIEFVASKGGVDYYNDSKGTNPDAAIQGIRAMSRPTVLIGGGYDKESEYDEWIESFGTKVKWLVLIGQTREKIAECAGRHGFDRIRFADTFEECLRLCTSLAEEGDAVLLSPACASWGMFPNYEVRGNLFKEYVRGLD</sequence>
<dbReference type="PANTHER" id="PTHR43692:SF1">
    <property type="entry name" value="UDP-N-ACETYLMURAMOYLALANINE--D-GLUTAMATE LIGASE"/>
    <property type="match status" value="1"/>
</dbReference>
<evidence type="ECO:0000256" key="15">
    <source>
        <dbReference type="ARBA" id="ARBA00032324"/>
    </source>
</evidence>
<evidence type="ECO:0000313" key="22">
    <source>
        <dbReference type="Proteomes" id="UP000236311"/>
    </source>
</evidence>
<dbReference type="SUPFAM" id="SSF53623">
    <property type="entry name" value="MurD-like peptide ligases, catalytic domain"/>
    <property type="match status" value="1"/>
</dbReference>
<dbReference type="GO" id="GO:0008764">
    <property type="term" value="F:UDP-N-acetylmuramoylalanine-D-glutamate ligase activity"/>
    <property type="evidence" value="ECO:0007669"/>
    <property type="project" value="UniProtKB-UniRule"/>
</dbReference>
<evidence type="ECO:0000256" key="13">
    <source>
        <dbReference type="ARBA" id="ARBA00023316"/>
    </source>
</evidence>
<dbReference type="InterPro" id="IPR005762">
    <property type="entry name" value="MurD"/>
</dbReference>
<comment type="similarity">
    <text evidence="4 17">Belongs to the MurCDEF family.</text>
</comment>
<dbReference type="UniPathway" id="UPA00219"/>
<dbReference type="Proteomes" id="UP000236311">
    <property type="component" value="Unassembled WGS sequence"/>
</dbReference>
<evidence type="ECO:0000256" key="2">
    <source>
        <dbReference type="ARBA" id="ARBA00004496"/>
    </source>
</evidence>
<evidence type="ECO:0000259" key="19">
    <source>
        <dbReference type="Pfam" id="PF02875"/>
    </source>
</evidence>
<keyword evidence="7 17" id="KW-0963">Cytoplasm</keyword>
<evidence type="ECO:0000256" key="11">
    <source>
        <dbReference type="ARBA" id="ARBA00022960"/>
    </source>
</evidence>
<evidence type="ECO:0000259" key="20">
    <source>
        <dbReference type="Pfam" id="PF08245"/>
    </source>
</evidence>
<dbReference type="GO" id="GO:0008360">
    <property type="term" value="P:regulation of cell shape"/>
    <property type="evidence" value="ECO:0007669"/>
    <property type="project" value="UniProtKB-KW"/>
</dbReference>
<evidence type="ECO:0000256" key="12">
    <source>
        <dbReference type="ARBA" id="ARBA00022984"/>
    </source>
</evidence>
<evidence type="ECO:0000256" key="18">
    <source>
        <dbReference type="RuleBase" id="RU003664"/>
    </source>
</evidence>
<evidence type="ECO:0000256" key="16">
    <source>
        <dbReference type="ARBA" id="ARBA00047632"/>
    </source>
</evidence>
<name>A0A2K4ZN61_9FIRM</name>
<evidence type="ECO:0000256" key="5">
    <source>
        <dbReference type="ARBA" id="ARBA00012212"/>
    </source>
</evidence>
<evidence type="ECO:0000256" key="3">
    <source>
        <dbReference type="ARBA" id="ARBA00004752"/>
    </source>
</evidence>
<comment type="function">
    <text evidence="1 17 18">Cell wall formation. Catalyzes the addition of glutamate to the nucleotide precursor UDP-N-acetylmuramoyl-L-alanine (UMA).</text>
</comment>
<keyword evidence="10 17" id="KW-0067">ATP-binding</keyword>